<reference evidence="1 2" key="1">
    <citation type="submission" date="2019-09" db="EMBL/GenBank/DDBJ databases">
        <title>Investigation of probiotic properties of different lactic acid bacteria.</title>
        <authorList>
            <person name="Jaomanjaka F."/>
            <person name="Blanc P."/>
        </authorList>
    </citation>
    <scope>NUCLEOTIDE SEQUENCE [LARGE SCALE GENOMIC DNA]</scope>
    <source>
        <strain evidence="1 2">BIO6272</strain>
    </source>
</reference>
<gene>
    <name evidence="1" type="ORF">F8251_00720</name>
</gene>
<proteinExistence type="predicted"/>
<name>A0A6A1Z8P7_9LACO</name>
<dbReference type="EMBL" id="WBOB01000002">
    <property type="protein sequence ID" value="KAB1978257.1"/>
    <property type="molecule type" value="Genomic_DNA"/>
</dbReference>
<dbReference type="RefSeq" id="WP_151495024.1">
    <property type="nucleotide sequence ID" value="NZ_JBBOJP010000049.1"/>
</dbReference>
<accession>A0A6A1Z8P7</accession>
<organism evidence="1 2">
    <name type="scientific">Lactobacillus crispatus</name>
    <dbReference type="NCBI Taxonomy" id="47770"/>
    <lineage>
        <taxon>Bacteria</taxon>
        <taxon>Bacillati</taxon>
        <taxon>Bacillota</taxon>
        <taxon>Bacilli</taxon>
        <taxon>Lactobacillales</taxon>
        <taxon>Lactobacillaceae</taxon>
        <taxon>Lactobacillus</taxon>
    </lineage>
</organism>
<evidence type="ECO:0000313" key="1">
    <source>
        <dbReference type="EMBL" id="KAB1978257.1"/>
    </source>
</evidence>
<sequence length="102" mass="11491">MIDHMYLNRERWVSMPAKAVLPKGYDITRFTPNAVRGRVTVANDYAMTVVGQTAKNYIVWGYVPIDTSQASGQDWTGTPTENAPWVLPKSVFKEVIWGGKPF</sequence>
<evidence type="ECO:0000313" key="2">
    <source>
        <dbReference type="Proteomes" id="UP000430323"/>
    </source>
</evidence>
<protein>
    <submittedName>
        <fullName evidence="1">Uncharacterized protein</fullName>
    </submittedName>
</protein>
<dbReference type="Proteomes" id="UP000430323">
    <property type="component" value="Unassembled WGS sequence"/>
</dbReference>
<comment type="caution">
    <text evidence="1">The sequence shown here is derived from an EMBL/GenBank/DDBJ whole genome shotgun (WGS) entry which is preliminary data.</text>
</comment>
<dbReference type="AlphaFoldDB" id="A0A6A1Z8P7"/>